<dbReference type="NCBIfam" id="NF006821">
    <property type="entry name" value="PRK09344.1-3"/>
    <property type="match status" value="1"/>
</dbReference>
<sequence>MPEKGRKHQVGLEQHGIKNFKEVHWNLSTPALYENIIRRSEGILSHLGPICVQTGEHTGRAPNDKFIVQESSSQENIWWGKINKPFTVDQFDALHSRILAYLQGREIFVQDCCAGADPNHQLHIRVITETAWHSLFARNMFIQITESAKLESHDPGFTVIHVPGFQAIPAIDGTNSEVFVIVDYGKQLVLIGGTSYAGEIKKSIFSVLNYILPHKDKVLSMHCSANIGKKGDSAVFFGLSGTGKTTLSADKNRILIGDDEHGWSDDGVFNFEGGCYAKVIRLSQEAEPDIFDCTRRFGTILENVRLDMTTRRLDLDDSSLTENTRASYPISHIPNATPDGEGGHPKNVIMLTCDAYGIMPPVAKLTPEQAMYHFISGYTAKIAGTEKGMSREPSAIFSTCFGAPFMTLHPSVYANMLGEKIAKHNVSCWLVNTGWTGGPYGVGTRMEIAHTRAMIKAILDGQLDKTSTFEDPVFGLQIPEKVEGVPNEVLNPRNTWKRPEDYDKKAKELANQFIENFKEYEKTVSKEILAASPRPTGAGKSSGKITKLRK</sequence>
<dbReference type="InterPro" id="IPR001272">
    <property type="entry name" value="PEP_carboxykinase_ATP"/>
</dbReference>
<gene>
    <name evidence="11" type="ORF">MNBD_NITROSPINAE05-927</name>
</gene>
<dbReference type="InterPro" id="IPR015994">
    <property type="entry name" value="PEPCK_ATP_CS"/>
</dbReference>
<dbReference type="CDD" id="cd00484">
    <property type="entry name" value="PEPCK_ATP"/>
    <property type="match status" value="1"/>
</dbReference>
<dbReference type="NCBIfam" id="TIGR00224">
    <property type="entry name" value="pckA"/>
    <property type="match status" value="1"/>
</dbReference>
<proteinExistence type="inferred from homology"/>
<dbReference type="PROSITE" id="PS00532">
    <property type="entry name" value="PEPCK_ATP"/>
    <property type="match status" value="1"/>
</dbReference>
<dbReference type="PIRSF" id="PIRSF006294">
    <property type="entry name" value="PEP_crbxkin"/>
    <property type="match status" value="1"/>
</dbReference>
<evidence type="ECO:0000256" key="2">
    <source>
        <dbReference type="ARBA" id="ARBA00006052"/>
    </source>
</evidence>
<accession>A0A3B1CVR3</accession>
<dbReference type="NCBIfam" id="NF006822">
    <property type="entry name" value="PRK09344.1-4"/>
    <property type="match status" value="1"/>
</dbReference>
<dbReference type="EC" id="4.1.1.49" evidence="3"/>
<dbReference type="GO" id="GO:0005524">
    <property type="term" value="F:ATP binding"/>
    <property type="evidence" value="ECO:0007669"/>
    <property type="project" value="UniProtKB-KW"/>
</dbReference>
<keyword evidence="6" id="KW-0210">Decarboxylase</keyword>
<dbReference type="GO" id="GO:0006094">
    <property type="term" value="P:gluconeogenesis"/>
    <property type="evidence" value="ECO:0007669"/>
    <property type="project" value="UniProtKB-UniPathway"/>
</dbReference>
<keyword evidence="11" id="KW-0670">Pyruvate</keyword>
<evidence type="ECO:0000256" key="4">
    <source>
        <dbReference type="ARBA" id="ARBA00022432"/>
    </source>
</evidence>
<evidence type="ECO:0000256" key="9">
    <source>
        <dbReference type="ARBA" id="ARBA00047371"/>
    </source>
</evidence>
<protein>
    <recommendedName>
        <fullName evidence="3">phosphoenolpyruvate carboxykinase (ATP)</fullName>
        <ecNumber evidence="3">4.1.1.49</ecNumber>
    </recommendedName>
</protein>
<evidence type="ECO:0000256" key="10">
    <source>
        <dbReference type="SAM" id="MobiDB-lite"/>
    </source>
</evidence>
<name>A0A3B1CVR3_9ZZZZ</name>
<keyword evidence="8 11" id="KW-0456">Lyase</keyword>
<keyword evidence="11" id="KW-0418">Kinase</keyword>
<dbReference type="InterPro" id="IPR008210">
    <property type="entry name" value="PEP_carboxykinase_N"/>
</dbReference>
<dbReference type="PANTHER" id="PTHR30031:SF0">
    <property type="entry name" value="PHOSPHOENOLPYRUVATE CARBOXYKINASE (ATP)"/>
    <property type="match status" value="1"/>
</dbReference>
<dbReference type="Gene3D" id="3.40.449.10">
    <property type="entry name" value="Phosphoenolpyruvate Carboxykinase, domain 1"/>
    <property type="match status" value="1"/>
</dbReference>
<evidence type="ECO:0000256" key="5">
    <source>
        <dbReference type="ARBA" id="ARBA00022741"/>
    </source>
</evidence>
<dbReference type="UniPathway" id="UPA00138"/>
<evidence type="ECO:0000256" key="3">
    <source>
        <dbReference type="ARBA" id="ARBA00012363"/>
    </source>
</evidence>
<dbReference type="PANTHER" id="PTHR30031">
    <property type="entry name" value="PHOSPHOENOLPYRUVATE CARBOXYKINASE ATP"/>
    <property type="match status" value="1"/>
</dbReference>
<dbReference type="GO" id="GO:0016301">
    <property type="term" value="F:kinase activity"/>
    <property type="evidence" value="ECO:0007669"/>
    <property type="project" value="UniProtKB-KW"/>
</dbReference>
<organism evidence="11">
    <name type="scientific">hydrothermal vent metagenome</name>
    <dbReference type="NCBI Taxonomy" id="652676"/>
    <lineage>
        <taxon>unclassified sequences</taxon>
        <taxon>metagenomes</taxon>
        <taxon>ecological metagenomes</taxon>
    </lineage>
</organism>
<keyword evidence="5" id="KW-0547">Nucleotide-binding</keyword>
<dbReference type="Gene3D" id="3.90.228.20">
    <property type="match status" value="1"/>
</dbReference>
<dbReference type="GO" id="GO:0005829">
    <property type="term" value="C:cytosol"/>
    <property type="evidence" value="ECO:0007669"/>
    <property type="project" value="TreeGrafter"/>
</dbReference>
<comment type="catalytic activity">
    <reaction evidence="9">
        <text>oxaloacetate + ATP = phosphoenolpyruvate + ADP + CO2</text>
        <dbReference type="Rhea" id="RHEA:18617"/>
        <dbReference type="ChEBI" id="CHEBI:16452"/>
        <dbReference type="ChEBI" id="CHEBI:16526"/>
        <dbReference type="ChEBI" id="CHEBI:30616"/>
        <dbReference type="ChEBI" id="CHEBI:58702"/>
        <dbReference type="ChEBI" id="CHEBI:456216"/>
        <dbReference type="EC" id="4.1.1.49"/>
    </reaction>
</comment>
<evidence type="ECO:0000256" key="1">
    <source>
        <dbReference type="ARBA" id="ARBA00004742"/>
    </source>
</evidence>
<evidence type="ECO:0000256" key="7">
    <source>
        <dbReference type="ARBA" id="ARBA00022840"/>
    </source>
</evidence>
<dbReference type="SUPFAM" id="SSF53795">
    <property type="entry name" value="PEP carboxykinase-like"/>
    <property type="match status" value="1"/>
</dbReference>
<comment type="pathway">
    <text evidence="1">Carbohydrate biosynthesis; gluconeogenesis.</text>
</comment>
<reference evidence="11" key="1">
    <citation type="submission" date="2018-06" db="EMBL/GenBank/DDBJ databases">
        <authorList>
            <person name="Zhirakovskaya E."/>
        </authorList>
    </citation>
    <scope>NUCLEOTIDE SEQUENCE</scope>
</reference>
<dbReference type="GO" id="GO:0004612">
    <property type="term" value="F:phosphoenolpyruvate carboxykinase (ATP) activity"/>
    <property type="evidence" value="ECO:0007669"/>
    <property type="project" value="UniProtKB-EC"/>
</dbReference>
<dbReference type="InterPro" id="IPR013035">
    <property type="entry name" value="PEP_carboxykinase_C"/>
</dbReference>
<dbReference type="EMBL" id="UOGG01000205">
    <property type="protein sequence ID" value="VAX32492.1"/>
    <property type="molecule type" value="Genomic_DNA"/>
</dbReference>
<dbReference type="Pfam" id="PF01293">
    <property type="entry name" value="PEPCK_ATP"/>
    <property type="match status" value="1"/>
</dbReference>
<keyword evidence="7" id="KW-0067">ATP-binding</keyword>
<feature type="region of interest" description="Disordered" evidence="10">
    <location>
        <begin position="530"/>
        <end position="550"/>
    </location>
</feature>
<dbReference type="AlphaFoldDB" id="A0A3B1CVR3"/>
<keyword evidence="4" id="KW-0312">Gluconeogenesis</keyword>
<evidence type="ECO:0000256" key="8">
    <source>
        <dbReference type="ARBA" id="ARBA00023239"/>
    </source>
</evidence>
<evidence type="ECO:0000313" key="11">
    <source>
        <dbReference type="EMBL" id="VAX32492.1"/>
    </source>
</evidence>
<evidence type="ECO:0000256" key="6">
    <source>
        <dbReference type="ARBA" id="ARBA00022793"/>
    </source>
</evidence>
<dbReference type="Gene3D" id="2.170.8.10">
    <property type="entry name" value="Phosphoenolpyruvate Carboxykinase, domain 2"/>
    <property type="match status" value="1"/>
</dbReference>
<comment type="similarity">
    <text evidence="2">Belongs to the phosphoenolpyruvate carboxykinase (ATP) family.</text>
</comment>
<dbReference type="HAMAP" id="MF_00453">
    <property type="entry name" value="PEPCK_ATP"/>
    <property type="match status" value="1"/>
</dbReference>
<dbReference type="SUPFAM" id="SSF68923">
    <property type="entry name" value="PEP carboxykinase N-terminal domain"/>
    <property type="match status" value="1"/>
</dbReference>
<keyword evidence="11" id="KW-0808">Transferase</keyword>
<dbReference type="NCBIfam" id="NF006820">
    <property type="entry name" value="PRK09344.1-2"/>
    <property type="match status" value="1"/>
</dbReference>